<feature type="region of interest" description="Disordered" evidence="1">
    <location>
        <begin position="256"/>
        <end position="281"/>
    </location>
</feature>
<feature type="signal peptide" evidence="2">
    <location>
        <begin position="1"/>
        <end position="19"/>
    </location>
</feature>
<reference evidence="3" key="1">
    <citation type="submission" date="2022-11" db="EMBL/GenBank/DDBJ databases">
        <authorList>
            <person name="Petersen C."/>
        </authorList>
    </citation>
    <scope>NUCLEOTIDE SEQUENCE</scope>
    <source>
        <strain evidence="3">IBT 30069</strain>
    </source>
</reference>
<dbReference type="AlphaFoldDB" id="A0A9W9K0Q2"/>
<proteinExistence type="predicted"/>
<accession>A0A9W9K0Q2</accession>
<reference evidence="3" key="2">
    <citation type="journal article" date="2023" name="IMA Fungus">
        <title>Comparative genomic study of the Penicillium genus elucidates a diverse pangenome and 15 lateral gene transfer events.</title>
        <authorList>
            <person name="Petersen C."/>
            <person name="Sorensen T."/>
            <person name="Nielsen M.R."/>
            <person name="Sondergaard T.E."/>
            <person name="Sorensen J.L."/>
            <person name="Fitzpatrick D.A."/>
            <person name="Frisvad J.C."/>
            <person name="Nielsen K.L."/>
        </authorList>
    </citation>
    <scope>NUCLEOTIDE SEQUENCE</scope>
    <source>
        <strain evidence="3">IBT 30069</strain>
    </source>
</reference>
<organism evidence="3 4">
    <name type="scientific">Penicillium angulare</name>
    <dbReference type="NCBI Taxonomy" id="116970"/>
    <lineage>
        <taxon>Eukaryota</taxon>
        <taxon>Fungi</taxon>
        <taxon>Dikarya</taxon>
        <taxon>Ascomycota</taxon>
        <taxon>Pezizomycotina</taxon>
        <taxon>Eurotiomycetes</taxon>
        <taxon>Eurotiomycetidae</taxon>
        <taxon>Eurotiales</taxon>
        <taxon>Aspergillaceae</taxon>
        <taxon>Penicillium</taxon>
    </lineage>
</organism>
<sequence>MKIALFWASIALSAPRALAVSTETVATTATSTTSTATAASCTASLVTSLCDYPEPGSEFAVASSGKASCWDYCNANPPCDFLIFAAGNPTTGSGSCWLYPGETFNSSKGSSDCSNPTLSVYDKPVCAGGSTTTSGACTATASPSAIASVCGYPTPPDNCFDDCAASSGASDCLSECAKADSCSYVVFNADNDSHSPYASGTCWMYPNGTYNANSATSCSGSPTQFVYDNLCPKSTHSSSSLSSSATKLSSGSGIAGNTTGSATTSSSATASPSTSKNSAPVSLPLTNSLAVGVAMLTWQAFQ</sequence>
<dbReference type="EMBL" id="JAPQKH010000007">
    <property type="protein sequence ID" value="KAJ5088396.1"/>
    <property type="molecule type" value="Genomic_DNA"/>
</dbReference>
<protein>
    <recommendedName>
        <fullName evidence="5">Apple domain-containing protein</fullName>
    </recommendedName>
</protein>
<keyword evidence="4" id="KW-1185">Reference proteome</keyword>
<evidence type="ECO:0008006" key="5">
    <source>
        <dbReference type="Google" id="ProtNLM"/>
    </source>
</evidence>
<comment type="caution">
    <text evidence="3">The sequence shown here is derived from an EMBL/GenBank/DDBJ whole genome shotgun (WGS) entry which is preliminary data.</text>
</comment>
<name>A0A9W9K0Q2_9EURO</name>
<evidence type="ECO:0000256" key="2">
    <source>
        <dbReference type="SAM" id="SignalP"/>
    </source>
</evidence>
<keyword evidence="2" id="KW-0732">Signal</keyword>
<dbReference type="OrthoDB" id="3440282at2759"/>
<gene>
    <name evidence="3" type="ORF">N7456_012012</name>
</gene>
<evidence type="ECO:0000313" key="3">
    <source>
        <dbReference type="EMBL" id="KAJ5088396.1"/>
    </source>
</evidence>
<feature type="chain" id="PRO_5040905435" description="Apple domain-containing protein" evidence="2">
    <location>
        <begin position="20"/>
        <end position="302"/>
    </location>
</feature>
<feature type="compositionally biased region" description="Low complexity" evidence="1">
    <location>
        <begin position="256"/>
        <end position="275"/>
    </location>
</feature>
<evidence type="ECO:0000256" key="1">
    <source>
        <dbReference type="SAM" id="MobiDB-lite"/>
    </source>
</evidence>
<evidence type="ECO:0000313" key="4">
    <source>
        <dbReference type="Proteomes" id="UP001149165"/>
    </source>
</evidence>
<dbReference type="Proteomes" id="UP001149165">
    <property type="component" value="Unassembled WGS sequence"/>
</dbReference>